<evidence type="ECO:0000256" key="3">
    <source>
        <dbReference type="ARBA" id="ARBA00004308"/>
    </source>
</evidence>
<feature type="transmembrane region" description="Helical" evidence="17">
    <location>
        <begin position="32"/>
        <end position="51"/>
    </location>
</feature>
<reference evidence="18 19" key="1">
    <citation type="submission" date="2019-10" db="EMBL/GenBank/DDBJ databases">
        <title>New genus of Silvanigrellaceae.</title>
        <authorList>
            <person name="Pitt A."/>
            <person name="Hahn M.W."/>
        </authorList>
    </citation>
    <scope>NUCLEOTIDE SEQUENCE [LARGE SCALE GENOMIC DNA]</scope>
    <source>
        <strain evidence="18 19">33A1-SZDP</strain>
    </source>
</reference>
<feature type="transmembrane region" description="Helical" evidence="17">
    <location>
        <begin position="157"/>
        <end position="178"/>
    </location>
</feature>
<gene>
    <name evidence="18" type="primary">pssA</name>
    <name evidence="18" type="ORF">GCL57_00350</name>
</gene>
<evidence type="ECO:0000256" key="4">
    <source>
        <dbReference type="ARBA" id="ARBA00010441"/>
    </source>
</evidence>
<dbReference type="Proteomes" id="UP000442694">
    <property type="component" value="Unassembled WGS sequence"/>
</dbReference>
<dbReference type="GO" id="GO:0012505">
    <property type="term" value="C:endomembrane system"/>
    <property type="evidence" value="ECO:0007669"/>
    <property type="project" value="UniProtKB-SubCell"/>
</dbReference>
<keyword evidence="19" id="KW-1185">Reference proteome</keyword>
<dbReference type="InterPro" id="IPR048254">
    <property type="entry name" value="CDP_ALCOHOL_P_TRANSF_CS"/>
</dbReference>
<dbReference type="Gene3D" id="1.20.120.1760">
    <property type="match status" value="1"/>
</dbReference>
<evidence type="ECO:0000256" key="14">
    <source>
        <dbReference type="ARBA" id="ARBA00023264"/>
    </source>
</evidence>
<dbReference type="PROSITE" id="PS00379">
    <property type="entry name" value="CDP_ALCOHOL_P_TRANSF"/>
    <property type="match status" value="1"/>
</dbReference>
<keyword evidence="11" id="KW-0443">Lipid metabolism</keyword>
<name>A0A833JEF8_9BACT</name>
<evidence type="ECO:0000313" key="19">
    <source>
        <dbReference type="Proteomes" id="UP000442694"/>
    </source>
</evidence>
<dbReference type="InterPro" id="IPR004533">
    <property type="entry name" value="CDP-diaglyc--ser_O-PTrfase"/>
</dbReference>
<evidence type="ECO:0000256" key="16">
    <source>
        <dbReference type="RuleBase" id="RU003750"/>
    </source>
</evidence>
<keyword evidence="13" id="KW-0594">Phospholipid biosynthesis</keyword>
<comment type="subcellular location">
    <subcellularLocation>
        <location evidence="3">Endomembrane system</location>
    </subcellularLocation>
    <subcellularLocation>
        <location evidence="2">Membrane</location>
        <topology evidence="2">Multi-pass membrane protein</topology>
    </subcellularLocation>
</comment>
<evidence type="ECO:0000256" key="11">
    <source>
        <dbReference type="ARBA" id="ARBA00023098"/>
    </source>
</evidence>
<dbReference type="GO" id="GO:0008654">
    <property type="term" value="P:phospholipid biosynthetic process"/>
    <property type="evidence" value="ECO:0007669"/>
    <property type="project" value="UniProtKB-KW"/>
</dbReference>
<keyword evidence="7" id="KW-0444">Lipid biosynthesis</keyword>
<dbReference type="EC" id="2.7.8.8" evidence="5"/>
<evidence type="ECO:0000256" key="7">
    <source>
        <dbReference type="ARBA" id="ARBA00022516"/>
    </source>
</evidence>
<dbReference type="Pfam" id="PF01066">
    <property type="entry name" value="CDP-OH_P_transf"/>
    <property type="match status" value="1"/>
</dbReference>
<dbReference type="GO" id="GO:0003882">
    <property type="term" value="F:CDP-diacylglycerol-serine O-phosphatidyltransferase activity"/>
    <property type="evidence" value="ECO:0007669"/>
    <property type="project" value="UniProtKB-EC"/>
</dbReference>
<evidence type="ECO:0000256" key="1">
    <source>
        <dbReference type="ARBA" id="ARBA00000287"/>
    </source>
</evidence>
<keyword evidence="14" id="KW-1208">Phospholipid metabolism</keyword>
<feature type="transmembrane region" description="Helical" evidence="17">
    <location>
        <begin position="209"/>
        <end position="229"/>
    </location>
</feature>
<evidence type="ECO:0000256" key="17">
    <source>
        <dbReference type="SAM" id="Phobius"/>
    </source>
</evidence>
<evidence type="ECO:0000256" key="12">
    <source>
        <dbReference type="ARBA" id="ARBA00023136"/>
    </source>
</evidence>
<dbReference type="NCBIfam" id="TIGR00473">
    <property type="entry name" value="pssA"/>
    <property type="match status" value="1"/>
</dbReference>
<evidence type="ECO:0000256" key="10">
    <source>
        <dbReference type="ARBA" id="ARBA00022989"/>
    </source>
</evidence>
<evidence type="ECO:0000256" key="6">
    <source>
        <dbReference type="ARBA" id="ARBA00017171"/>
    </source>
</evidence>
<dbReference type="RefSeq" id="WP_152211268.1">
    <property type="nucleotide sequence ID" value="NZ_WFLN01000004.1"/>
</dbReference>
<feature type="transmembrane region" description="Helical" evidence="17">
    <location>
        <begin position="241"/>
        <end position="258"/>
    </location>
</feature>
<dbReference type="InterPro" id="IPR000462">
    <property type="entry name" value="CDP-OH_P_trans"/>
</dbReference>
<dbReference type="GO" id="GO:0016020">
    <property type="term" value="C:membrane"/>
    <property type="evidence" value="ECO:0007669"/>
    <property type="project" value="UniProtKB-SubCell"/>
</dbReference>
<dbReference type="AlphaFoldDB" id="A0A833JEF8"/>
<evidence type="ECO:0000313" key="18">
    <source>
        <dbReference type="EMBL" id="KAB8033180.1"/>
    </source>
</evidence>
<evidence type="ECO:0000256" key="9">
    <source>
        <dbReference type="ARBA" id="ARBA00022692"/>
    </source>
</evidence>
<sequence>MNTDLRDENYSDKAHLNVTSINEKRRGVKSSIYLLPNLITATSLFFGLLAIKYSIDGRISGEMQNFVFAAYAILAAGICDGLDGSVARLTHTQSSFGVQLDSLCDVVSFGVAPAVVIYNYGLNEFFRLGFCVAFIYAACGALRLARFNVQSSMGRANGNFTGIPIPMAAAPLAVFIMAQQELMSWTLVDHAQWEVTIAQAITSSDVRNATLLIIAFLLALGMISTFEYISHKAIRLPRKRPFRVFAAVLILCALFFNIQFTVSLALLLIVYCSHGPILWLFTRKDRAEEEEELFESGNNSDDS</sequence>
<evidence type="ECO:0000256" key="13">
    <source>
        <dbReference type="ARBA" id="ARBA00023209"/>
    </source>
</evidence>
<feature type="transmembrane region" description="Helical" evidence="17">
    <location>
        <begin position="126"/>
        <end position="145"/>
    </location>
</feature>
<keyword evidence="8 16" id="KW-0808">Transferase</keyword>
<evidence type="ECO:0000256" key="15">
    <source>
        <dbReference type="ARBA" id="ARBA00032361"/>
    </source>
</evidence>
<proteinExistence type="inferred from homology"/>
<keyword evidence="12 17" id="KW-0472">Membrane</keyword>
<comment type="catalytic activity">
    <reaction evidence="1">
        <text>a CDP-1,2-diacyl-sn-glycerol + L-serine = a 1,2-diacyl-sn-glycero-3-phospho-L-serine + CMP + H(+)</text>
        <dbReference type="Rhea" id="RHEA:16913"/>
        <dbReference type="ChEBI" id="CHEBI:15378"/>
        <dbReference type="ChEBI" id="CHEBI:33384"/>
        <dbReference type="ChEBI" id="CHEBI:57262"/>
        <dbReference type="ChEBI" id="CHEBI:58332"/>
        <dbReference type="ChEBI" id="CHEBI:60377"/>
        <dbReference type="EC" id="2.7.8.8"/>
    </reaction>
</comment>
<dbReference type="InterPro" id="IPR043130">
    <property type="entry name" value="CDP-OH_PTrfase_TM_dom"/>
</dbReference>
<protein>
    <recommendedName>
        <fullName evidence="6">CDP-diacylglycerol--serine O-phosphatidyltransferase</fullName>
        <ecNumber evidence="5">2.7.8.8</ecNumber>
    </recommendedName>
    <alternativeName>
        <fullName evidence="15">Phosphatidylserine synthase</fullName>
    </alternativeName>
</protein>
<comment type="caution">
    <text evidence="18">The sequence shown here is derived from an EMBL/GenBank/DDBJ whole genome shotgun (WGS) entry which is preliminary data.</text>
</comment>
<dbReference type="EMBL" id="WFLN01000004">
    <property type="protein sequence ID" value="KAB8033180.1"/>
    <property type="molecule type" value="Genomic_DNA"/>
</dbReference>
<accession>A0A833JEF8</accession>
<evidence type="ECO:0000256" key="2">
    <source>
        <dbReference type="ARBA" id="ARBA00004141"/>
    </source>
</evidence>
<evidence type="ECO:0000256" key="8">
    <source>
        <dbReference type="ARBA" id="ARBA00022679"/>
    </source>
</evidence>
<comment type="similarity">
    <text evidence="4 16">Belongs to the CDP-alcohol phosphatidyltransferase class-I family.</text>
</comment>
<keyword evidence="9 17" id="KW-0812">Transmembrane</keyword>
<organism evidence="18 19">
    <name type="scientific">Fluviispira multicolorata</name>
    <dbReference type="NCBI Taxonomy" id="2654512"/>
    <lineage>
        <taxon>Bacteria</taxon>
        <taxon>Pseudomonadati</taxon>
        <taxon>Bdellovibrionota</taxon>
        <taxon>Oligoflexia</taxon>
        <taxon>Silvanigrellales</taxon>
        <taxon>Silvanigrellaceae</taxon>
        <taxon>Fluviispira</taxon>
    </lineage>
</organism>
<evidence type="ECO:0000256" key="5">
    <source>
        <dbReference type="ARBA" id="ARBA00013174"/>
    </source>
</evidence>
<keyword evidence="10 17" id="KW-1133">Transmembrane helix</keyword>